<dbReference type="AlphaFoldDB" id="A0A6I4XLC3"/>
<dbReference type="PANTHER" id="PTHR39209:SF2">
    <property type="entry name" value="CYTOPLASMIC PROTEIN"/>
    <property type="match status" value="1"/>
</dbReference>
<evidence type="ECO:0000313" key="3">
    <source>
        <dbReference type="Proteomes" id="UP000439965"/>
    </source>
</evidence>
<dbReference type="Proteomes" id="UP000439965">
    <property type="component" value="Unassembled WGS sequence"/>
</dbReference>
<dbReference type="SMART" id="SM00873">
    <property type="entry name" value="B3_4"/>
    <property type="match status" value="1"/>
</dbReference>
<dbReference type="GO" id="GO:0004826">
    <property type="term" value="F:phenylalanine-tRNA ligase activity"/>
    <property type="evidence" value="ECO:0007669"/>
    <property type="project" value="InterPro"/>
</dbReference>
<dbReference type="Pfam" id="PF03483">
    <property type="entry name" value="B3_4"/>
    <property type="match status" value="1"/>
</dbReference>
<dbReference type="PANTHER" id="PTHR39209">
    <property type="match status" value="1"/>
</dbReference>
<gene>
    <name evidence="2" type="ORF">GTI89_07815</name>
</gene>
<dbReference type="Gene3D" id="3.50.40.10">
    <property type="entry name" value="Phenylalanyl-trna Synthetase, Chain B, domain 3"/>
    <property type="match status" value="1"/>
</dbReference>
<name>A0A6I4XLC3_ENTGA</name>
<dbReference type="InterPro" id="IPR020825">
    <property type="entry name" value="Phe-tRNA_synthase-like_B3/B4"/>
</dbReference>
<dbReference type="RefSeq" id="WP_003125552.1">
    <property type="nucleotide sequence ID" value="NZ_CP116510.1"/>
</dbReference>
<evidence type="ECO:0000313" key="2">
    <source>
        <dbReference type="EMBL" id="MXS25962.1"/>
    </source>
</evidence>
<reference evidence="2 3" key="1">
    <citation type="submission" date="2019-04" db="EMBL/GenBank/DDBJ databases">
        <title>Step-wise assembly of the neonatal virome modulated by breast feeding.</title>
        <authorList>
            <person name="Liang G."/>
            <person name="Bushman F."/>
        </authorList>
    </citation>
    <scope>NUCLEOTIDE SEQUENCE [LARGE SCALE GENOMIC DNA]</scope>
    <source>
        <strain evidence="2 3">E3404</strain>
    </source>
</reference>
<dbReference type="GO" id="GO:0003723">
    <property type="term" value="F:RNA binding"/>
    <property type="evidence" value="ECO:0007669"/>
    <property type="project" value="InterPro"/>
</dbReference>
<evidence type="ECO:0000259" key="1">
    <source>
        <dbReference type="SMART" id="SM00873"/>
    </source>
</evidence>
<comment type="caution">
    <text evidence="2">The sequence shown here is derived from an EMBL/GenBank/DDBJ whole genome shotgun (WGS) entry which is preliminary data.</text>
</comment>
<dbReference type="SUPFAM" id="SSF56037">
    <property type="entry name" value="PheT/TilS domain"/>
    <property type="match status" value="1"/>
</dbReference>
<feature type="domain" description="B3/B4 tRNA-binding" evidence="1">
    <location>
        <begin position="66"/>
        <end position="219"/>
    </location>
</feature>
<protein>
    <recommendedName>
        <fullName evidence="1">B3/B4 tRNA-binding domain-containing protein</fullName>
    </recommendedName>
</protein>
<dbReference type="InterPro" id="IPR005146">
    <property type="entry name" value="B3/B4_tRNA-bd"/>
</dbReference>
<dbReference type="EMBL" id="WVTI01000005">
    <property type="protein sequence ID" value="MXS25962.1"/>
    <property type="molecule type" value="Genomic_DNA"/>
</dbReference>
<proteinExistence type="predicted"/>
<organism evidence="2 3">
    <name type="scientific">Enterococcus gallinarum</name>
    <dbReference type="NCBI Taxonomy" id="1353"/>
    <lineage>
        <taxon>Bacteria</taxon>
        <taxon>Bacillati</taxon>
        <taxon>Bacillota</taxon>
        <taxon>Bacilli</taxon>
        <taxon>Lactobacillales</taxon>
        <taxon>Enterococcaceae</taxon>
        <taxon>Enterococcus</taxon>
    </lineage>
</organism>
<sequence>MKKIVIDQAFWEIFPQAQISCLVVKGIDNSIDPAKESCFTELLENGKREAKRFLTNATFSENPVVQEWREAFQKFKTKKGARSSIEALLKRVNQDRTFFPINPLVDLYNSVSMKYGMPLGGEDLAAIAGDLHLGLAKGGESFFPLGAEADAPALAGELIYYDEQGAICRCLNWREAQRTMLKEETVNAVLFIESINEEQHLRADAAMAELKKLVEDYFKVETSLYTLSRDHTEVTI</sequence>
<accession>A0A6I4XLC3</accession>